<name>A0A819BB22_9BILA</name>
<dbReference type="Proteomes" id="UP000663887">
    <property type="component" value="Unassembled WGS sequence"/>
</dbReference>
<evidence type="ECO:0000256" key="1">
    <source>
        <dbReference type="ARBA" id="ARBA00004123"/>
    </source>
</evidence>
<dbReference type="EMBL" id="CAJNRG010015664">
    <property type="protein sequence ID" value="CAF2177555.1"/>
    <property type="molecule type" value="Genomic_DNA"/>
</dbReference>
<keyword evidence="3" id="KW-0507">mRNA processing</keyword>
<accession>A0A819BB22</accession>
<feature type="compositionally biased region" description="Basic residues" evidence="8">
    <location>
        <begin position="147"/>
        <end position="156"/>
    </location>
</feature>
<feature type="compositionally biased region" description="Basic and acidic residues" evidence="8">
    <location>
        <begin position="169"/>
        <end position="179"/>
    </location>
</feature>
<dbReference type="InterPro" id="IPR051376">
    <property type="entry name" value="CWC25_splicing_factor"/>
</dbReference>
<protein>
    <submittedName>
        <fullName evidence="10">Uncharacterized protein</fullName>
    </submittedName>
</protein>
<dbReference type="PANTHER" id="PTHR16196:SF0">
    <property type="entry name" value="PRE-MRNA-SPLICING FACTOR CWC25 HOMOLOG"/>
    <property type="match status" value="1"/>
</dbReference>
<evidence type="ECO:0000313" key="9">
    <source>
        <dbReference type="EMBL" id="CAF2177555.1"/>
    </source>
</evidence>
<evidence type="ECO:0000256" key="5">
    <source>
        <dbReference type="ARBA" id="ARBA00023054"/>
    </source>
</evidence>
<evidence type="ECO:0000256" key="6">
    <source>
        <dbReference type="ARBA" id="ARBA00023187"/>
    </source>
</evidence>
<dbReference type="EMBL" id="CAJOBF010000323">
    <property type="protein sequence ID" value="CAF3798045.1"/>
    <property type="molecule type" value="Genomic_DNA"/>
</dbReference>
<reference evidence="10" key="1">
    <citation type="submission" date="2021-02" db="EMBL/GenBank/DDBJ databases">
        <authorList>
            <person name="Nowell W R."/>
        </authorList>
    </citation>
    <scope>NUCLEOTIDE SEQUENCE</scope>
</reference>
<keyword evidence="4" id="KW-0747">Spliceosome</keyword>
<dbReference type="Proteomes" id="UP000663842">
    <property type="component" value="Unassembled WGS sequence"/>
</dbReference>
<evidence type="ECO:0000256" key="8">
    <source>
        <dbReference type="SAM" id="MobiDB-lite"/>
    </source>
</evidence>
<dbReference type="Pfam" id="PF12542">
    <property type="entry name" value="CWC25"/>
    <property type="match status" value="1"/>
</dbReference>
<dbReference type="AlphaFoldDB" id="A0A819BB22"/>
<comment type="subcellular location">
    <subcellularLocation>
        <location evidence="1">Nucleus</location>
    </subcellularLocation>
</comment>
<evidence type="ECO:0000256" key="2">
    <source>
        <dbReference type="ARBA" id="ARBA00006695"/>
    </source>
</evidence>
<feature type="region of interest" description="Disordered" evidence="8">
    <location>
        <begin position="249"/>
        <end position="295"/>
    </location>
</feature>
<proteinExistence type="inferred from homology"/>
<evidence type="ECO:0000313" key="10">
    <source>
        <dbReference type="EMBL" id="CAF3798045.1"/>
    </source>
</evidence>
<gene>
    <name evidence="10" type="ORF">UXM345_LOCUS4636</name>
    <name evidence="9" type="ORF">XDN619_LOCUS31556</name>
</gene>
<evidence type="ECO:0000256" key="4">
    <source>
        <dbReference type="ARBA" id="ARBA00022728"/>
    </source>
</evidence>
<sequence>MSMRKALAQEPTGTMYDEQERQKLLRLNREKLEPQEPRLEWIYTGDRTKSEDFLLGRKLDGDIPPDEPSDDNATTSTIDLANKIREDPLYLIKKKEIEQKKRILENPVRLKQLKELLERQESGKSGSSSRKKHHHSRSRSPQERRGSRSQHRRRHSPSSQSRSAHSHREHSPPRRERTPPRPSTKHHEKPPKEELAKSREKQSKEDRDRRIREMLVDGAMRNEQRQQNVRLYKEFDDREEKVNEIIKQRAKKRNDLSSSEDEEQDFIRPMMKQIVDDPSLKRRDLKHHHHHHKRR</sequence>
<comment type="caution">
    <text evidence="10">The sequence shown here is derived from an EMBL/GenBank/DDBJ whole genome shotgun (WGS) entry which is preliminary data.</text>
</comment>
<feature type="compositionally biased region" description="Basic and acidic residues" evidence="8">
    <location>
        <begin position="190"/>
        <end position="222"/>
    </location>
</feature>
<feature type="region of interest" description="Disordered" evidence="8">
    <location>
        <begin position="57"/>
        <end position="88"/>
    </location>
</feature>
<evidence type="ECO:0000256" key="7">
    <source>
        <dbReference type="ARBA" id="ARBA00023242"/>
    </source>
</evidence>
<evidence type="ECO:0000313" key="11">
    <source>
        <dbReference type="Proteomes" id="UP000663842"/>
    </source>
</evidence>
<dbReference type="GO" id="GO:0005684">
    <property type="term" value="C:U2-type spliceosomal complex"/>
    <property type="evidence" value="ECO:0007669"/>
    <property type="project" value="TreeGrafter"/>
</dbReference>
<keyword evidence="6" id="KW-0508">mRNA splicing</keyword>
<dbReference type="GO" id="GO:0000398">
    <property type="term" value="P:mRNA splicing, via spliceosome"/>
    <property type="evidence" value="ECO:0007669"/>
    <property type="project" value="TreeGrafter"/>
</dbReference>
<dbReference type="PANTHER" id="PTHR16196">
    <property type="entry name" value="CELL CYCLE CONTROL PROTEIN CWF25"/>
    <property type="match status" value="1"/>
</dbReference>
<keyword evidence="5" id="KW-0175">Coiled coil</keyword>
<comment type="similarity">
    <text evidence="2">Belongs to the CWC25 family.</text>
</comment>
<evidence type="ECO:0000256" key="3">
    <source>
        <dbReference type="ARBA" id="ARBA00022664"/>
    </source>
</evidence>
<feature type="compositionally biased region" description="Basic residues" evidence="8">
    <location>
        <begin position="283"/>
        <end position="295"/>
    </location>
</feature>
<keyword evidence="7" id="KW-0539">Nucleus</keyword>
<feature type="compositionally biased region" description="Basic residues" evidence="8">
    <location>
        <begin position="129"/>
        <end position="138"/>
    </location>
</feature>
<feature type="region of interest" description="Disordered" evidence="8">
    <location>
        <begin position="1"/>
        <end position="20"/>
    </location>
</feature>
<dbReference type="InterPro" id="IPR022209">
    <property type="entry name" value="CWC25"/>
</dbReference>
<feature type="region of interest" description="Disordered" evidence="8">
    <location>
        <begin position="115"/>
        <end position="222"/>
    </location>
</feature>
<organism evidence="10 11">
    <name type="scientific">Rotaria magnacalcarata</name>
    <dbReference type="NCBI Taxonomy" id="392030"/>
    <lineage>
        <taxon>Eukaryota</taxon>
        <taxon>Metazoa</taxon>
        <taxon>Spiralia</taxon>
        <taxon>Gnathifera</taxon>
        <taxon>Rotifera</taxon>
        <taxon>Eurotatoria</taxon>
        <taxon>Bdelloidea</taxon>
        <taxon>Philodinida</taxon>
        <taxon>Philodinidae</taxon>
        <taxon>Rotaria</taxon>
    </lineage>
</organism>